<evidence type="ECO:0000256" key="1">
    <source>
        <dbReference type="SAM" id="MobiDB-lite"/>
    </source>
</evidence>
<keyword evidence="3" id="KW-1185">Reference proteome</keyword>
<accession>A0ABR4ATJ5</accession>
<evidence type="ECO:0000313" key="3">
    <source>
        <dbReference type="Proteomes" id="UP001590951"/>
    </source>
</evidence>
<dbReference type="EMBL" id="JBHFEH010000080">
    <property type="protein sequence ID" value="KAL2048790.1"/>
    <property type="molecule type" value="Genomic_DNA"/>
</dbReference>
<evidence type="ECO:0000313" key="2">
    <source>
        <dbReference type="EMBL" id="KAL2048790.1"/>
    </source>
</evidence>
<reference evidence="2 3" key="1">
    <citation type="submission" date="2024-09" db="EMBL/GenBank/DDBJ databases">
        <title>Rethinking Asexuality: The Enigmatic Case of Functional Sexual Genes in Lepraria (Stereocaulaceae).</title>
        <authorList>
            <person name="Doellman M."/>
            <person name="Sun Y."/>
            <person name="Barcenas-Pena A."/>
            <person name="Lumbsch H.T."/>
            <person name="Grewe F."/>
        </authorList>
    </citation>
    <scope>NUCLEOTIDE SEQUENCE [LARGE SCALE GENOMIC DNA]</scope>
    <source>
        <strain evidence="2 3">Grewe 0041</strain>
    </source>
</reference>
<comment type="caution">
    <text evidence="2">The sequence shown here is derived from an EMBL/GenBank/DDBJ whole genome shotgun (WGS) entry which is preliminary data.</text>
</comment>
<gene>
    <name evidence="2" type="ORF">ABVK25_010972</name>
</gene>
<sequence>MEPTDIDTVESSPADYSSQNQNLNELDRLREYLIDCSEDFFHEVEGSYLFKGCDMPEILRRLDEEEKEYLAWREKQVRSKYPKKSPLQRSKWQYEKRIQQPGYQSYRKYLLKAMRKSEVDPETILIHEDHKFWELRQYVKRSKSSPLPGGPLELQRAGRYDELLQLCLRDEENLECNASVVYSQLPEADAAHYLMSIFRYIMRYFELDVQPVNKGLIQNVTALRHRKALGSQLSQREQEILDWRNWIASFPCTKSNYQEDLYEEFHYDSEDLC</sequence>
<organism evidence="2 3">
    <name type="scientific">Lepraria finkii</name>
    <dbReference type="NCBI Taxonomy" id="1340010"/>
    <lineage>
        <taxon>Eukaryota</taxon>
        <taxon>Fungi</taxon>
        <taxon>Dikarya</taxon>
        <taxon>Ascomycota</taxon>
        <taxon>Pezizomycotina</taxon>
        <taxon>Lecanoromycetes</taxon>
        <taxon>OSLEUM clade</taxon>
        <taxon>Lecanoromycetidae</taxon>
        <taxon>Lecanorales</taxon>
        <taxon>Lecanorineae</taxon>
        <taxon>Stereocaulaceae</taxon>
        <taxon>Lepraria</taxon>
    </lineage>
</organism>
<protein>
    <submittedName>
        <fullName evidence="2">Uncharacterized protein</fullName>
    </submittedName>
</protein>
<name>A0ABR4ATJ5_9LECA</name>
<dbReference type="Proteomes" id="UP001590951">
    <property type="component" value="Unassembled WGS sequence"/>
</dbReference>
<feature type="region of interest" description="Disordered" evidence="1">
    <location>
        <begin position="1"/>
        <end position="21"/>
    </location>
</feature>
<proteinExistence type="predicted"/>
<feature type="compositionally biased region" description="Polar residues" evidence="1">
    <location>
        <begin position="9"/>
        <end position="21"/>
    </location>
</feature>